<dbReference type="OrthoDB" id="2151789at2759"/>
<keyword evidence="2" id="KW-1185">Reference proteome</keyword>
<comment type="caution">
    <text evidence="1">The sequence shown here is derived from an EMBL/GenBank/DDBJ whole genome shotgun (WGS) entry which is preliminary data.</text>
</comment>
<dbReference type="EMBL" id="CAJVRM010000387">
    <property type="protein sequence ID" value="CAG8980443.1"/>
    <property type="molecule type" value="Genomic_DNA"/>
</dbReference>
<gene>
    <name evidence="1" type="ORF">HYALB_00013637</name>
</gene>
<proteinExistence type="predicted"/>
<sequence length="62" mass="6829">MPQGNAMGLADRNGTLIMCLLSQAWANSFDNQHSKALIASVENAARTLDAYDPYIYFKYAAD</sequence>
<dbReference type="Proteomes" id="UP000701801">
    <property type="component" value="Unassembled WGS sequence"/>
</dbReference>
<evidence type="ECO:0000313" key="2">
    <source>
        <dbReference type="Proteomes" id="UP000701801"/>
    </source>
</evidence>
<reference evidence="1" key="1">
    <citation type="submission" date="2021-07" db="EMBL/GenBank/DDBJ databases">
        <authorList>
            <person name="Durling M."/>
        </authorList>
    </citation>
    <scope>NUCLEOTIDE SEQUENCE</scope>
</reference>
<dbReference type="AlphaFoldDB" id="A0A9N9PZG0"/>
<protein>
    <submittedName>
        <fullName evidence="1">Uncharacterized protein</fullName>
    </submittedName>
</protein>
<evidence type="ECO:0000313" key="1">
    <source>
        <dbReference type="EMBL" id="CAG8980443.1"/>
    </source>
</evidence>
<name>A0A9N9PZG0_9HELO</name>
<accession>A0A9N9PZG0</accession>
<organism evidence="1 2">
    <name type="scientific">Hymenoscyphus albidus</name>
    <dbReference type="NCBI Taxonomy" id="595503"/>
    <lineage>
        <taxon>Eukaryota</taxon>
        <taxon>Fungi</taxon>
        <taxon>Dikarya</taxon>
        <taxon>Ascomycota</taxon>
        <taxon>Pezizomycotina</taxon>
        <taxon>Leotiomycetes</taxon>
        <taxon>Helotiales</taxon>
        <taxon>Helotiaceae</taxon>
        <taxon>Hymenoscyphus</taxon>
    </lineage>
</organism>